<dbReference type="AlphaFoldDB" id="A0A336M7Y8"/>
<keyword evidence="8" id="KW-0472">Membrane</keyword>
<evidence type="ECO:0000256" key="7">
    <source>
        <dbReference type="ARBA" id="ARBA00023098"/>
    </source>
</evidence>
<organism evidence="13">
    <name type="scientific">Culicoides sonorensis</name>
    <name type="common">Biting midge</name>
    <dbReference type="NCBI Taxonomy" id="179676"/>
    <lineage>
        <taxon>Eukaryota</taxon>
        <taxon>Metazoa</taxon>
        <taxon>Ecdysozoa</taxon>
        <taxon>Arthropoda</taxon>
        <taxon>Hexapoda</taxon>
        <taxon>Insecta</taxon>
        <taxon>Pterygota</taxon>
        <taxon>Neoptera</taxon>
        <taxon>Endopterygota</taxon>
        <taxon>Diptera</taxon>
        <taxon>Nematocera</taxon>
        <taxon>Chironomoidea</taxon>
        <taxon>Ceratopogonidae</taxon>
        <taxon>Ceratopogoninae</taxon>
        <taxon>Culicoides</taxon>
        <taxon>Monoculicoides</taxon>
    </lineage>
</organism>
<evidence type="ECO:0000256" key="5">
    <source>
        <dbReference type="ARBA" id="ARBA00022857"/>
    </source>
</evidence>
<keyword evidence="10" id="KW-0560">Oxidoreductase</keyword>
<evidence type="ECO:0000313" key="13">
    <source>
        <dbReference type="EMBL" id="SSX22158.1"/>
    </source>
</evidence>
<keyword evidence="6" id="KW-1133">Transmembrane helix</keyword>
<evidence type="ECO:0000259" key="12">
    <source>
        <dbReference type="Pfam" id="PF07993"/>
    </source>
</evidence>
<reference evidence="13" key="1">
    <citation type="submission" date="2018-07" db="EMBL/GenBank/DDBJ databases">
        <authorList>
            <person name="Quirk P.G."/>
            <person name="Krulwich T.A."/>
        </authorList>
    </citation>
    <scope>NUCLEOTIDE SEQUENCE</scope>
</reference>
<dbReference type="OMA" id="TNPITWQ"/>
<protein>
    <recommendedName>
        <fullName evidence="10">Fatty acyl-CoA reductase</fullName>
        <ecNumber evidence="10">1.2.1.84</ecNumber>
    </recommendedName>
</protein>
<dbReference type="PANTHER" id="PTHR11011:SF107">
    <property type="entry name" value="FATTY ACYL-COA REDUCTASE"/>
    <property type="match status" value="1"/>
</dbReference>
<evidence type="ECO:0000256" key="6">
    <source>
        <dbReference type="ARBA" id="ARBA00022989"/>
    </source>
</evidence>
<evidence type="ECO:0000256" key="3">
    <source>
        <dbReference type="ARBA" id="ARBA00022516"/>
    </source>
</evidence>
<dbReference type="EC" id="1.2.1.84" evidence="10"/>
<dbReference type="VEuPathDB" id="VectorBase:CSON006190"/>
<comment type="subcellular location">
    <subcellularLocation>
        <location evidence="1">Membrane</location>
        <topology evidence="1">Multi-pass membrane protein</topology>
    </subcellularLocation>
</comment>
<dbReference type="FunFam" id="3.40.50.720:FF:000143">
    <property type="entry name" value="Fatty acyl-CoA reductase"/>
    <property type="match status" value="1"/>
</dbReference>
<evidence type="ECO:0000256" key="1">
    <source>
        <dbReference type="ARBA" id="ARBA00004141"/>
    </source>
</evidence>
<dbReference type="PANTHER" id="PTHR11011">
    <property type="entry name" value="MALE STERILITY PROTEIN 2-RELATED"/>
    <property type="match status" value="1"/>
</dbReference>
<dbReference type="Pfam" id="PF07993">
    <property type="entry name" value="NAD_binding_4"/>
    <property type="match status" value="1"/>
</dbReference>
<dbReference type="EMBL" id="UFQT01000234">
    <property type="protein sequence ID" value="SSX22158.1"/>
    <property type="molecule type" value="Genomic_DNA"/>
</dbReference>
<sequence length="522" mass="59944">MDIPMNTQTFINDQKPVNMYIDPNNNGSSAYIKDFYDDATIFVTGATGFLGKVLIEKLLRSCDRLRSIIILLRPKRGLSCEQRFTEFIKNPVFDRIRAKTPERLDKVEYIFGDINLAQVGLGDQDIQRLIEEVNIVFHVAATVRFNESLQDAANLNTLGTKRIMELCTKMTCLKSIVHVSTAYSNPLRKNVGELVYPPHCPVNEDVFLKCMDVLPGEVLNMVTDKFQGEHPNTYTLTKSMAEQIVAGFGQTLPISIVRPSIVTSAYEEPFPGWIDNVYGITGIVMEIGRGTITSVMGEKKFIVDLIPVDMVVNTMITAAWNNANFGSKSVRVYNCTSGQINPITWQDFGILLQKYWIKHPTKYAMLYPSFSYRTNYPIHKIIETFLHILPAYVFDIIMRLQGKKPIMMKIARKFQKAGETGTFFATHEFIFENTNLRQLVSEVKTMKDGNEFYCDMSNIDWESYLENYMLGIRKYVLKDGLESLPSARRKIAKLYWMKRILQVGFLFLLYQFMTQNFYFLSD</sequence>
<dbReference type="CDD" id="cd09071">
    <property type="entry name" value="FAR_C"/>
    <property type="match status" value="1"/>
</dbReference>
<proteinExistence type="inferred from homology"/>
<feature type="domain" description="Fatty acyl-CoA reductase C-terminal" evidence="11">
    <location>
        <begin position="386"/>
        <end position="479"/>
    </location>
</feature>
<comment type="similarity">
    <text evidence="2 10">Belongs to the fatty acyl-CoA reductase family.</text>
</comment>
<dbReference type="CDD" id="cd05236">
    <property type="entry name" value="FAR-N_SDR_e"/>
    <property type="match status" value="1"/>
</dbReference>
<evidence type="ECO:0000256" key="10">
    <source>
        <dbReference type="RuleBase" id="RU363097"/>
    </source>
</evidence>
<dbReference type="Pfam" id="PF03015">
    <property type="entry name" value="Sterile"/>
    <property type="match status" value="1"/>
</dbReference>
<comment type="function">
    <text evidence="10">Catalyzes the reduction of fatty acyl-CoA to fatty alcohols.</text>
</comment>
<evidence type="ECO:0000256" key="9">
    <source>
        <dbReference type="ARBA" id="ARBA00052530"/>
    </source>
</evidence>
<dbReference type="SUPFAM" id="SSF51735">
    <property type="entry name" value="NAD(P)-binding Rossmann-fold domains"/>
    <property type="match status" value="1"/>
</dbReference>
<gene>
    <name evidence="13" type="primary">CSON006190</name>
</gene>
<dbReference type="GO" id="GO:0016020">
    <property type="term" value="C:membrane"/>
    <property type="evidence" value="ECO:0007669"/>
    <property type="project" value="UniProtKB-SubCell"/>
</dbReference>
<evidence type="ECO:0000256" key="2">
    <source>
        <dbReference type="ARBA" id="ARBA00005928"/>
    </source>
</evidence>
<dbReference type="GO" id="GO:0005777">
    <property type="term" value="C:peroxisome"/>
    <property type="evidence" value="ECO:0007669"/>
    <property type="project" value="TreeGrafter"/>
</dbReference>
<name>A0A336M7Y8_CULSO</name>
<comment type="catalytic activity">
    <reaction evidence="9 10">
        <text>a long-chain fatty acyl-CoA + 2 NADPH + 2 H(+) = a long-chain primary fatty alcohol + 2 NADP(+) + CoA</text>
        <dbReference type="Rhea" id="RHEA:52716"/>
        <dbReference type="ChEBI" id="CHEBI:15378"/>
        <dbReference type="ChEBI" id="CHEBI:57287"/>
        <dbReference type="ChEBI" id="CHEBI:57783"/>
        <dbReference type="ChEBI" id="CHEBI:58349"/>
        <dbReference type="ChEBI" id="CHEBI:77396"/>
        <dbReference type="ChEBI" id="CHEBI:83139"/>
        <dbReference type="EC" id="1.2.1.84"/>
    </reaction>
</comment>
<keyword evidence="5 10" id="KW-0521">NADP</keyword>
<dbReference type="InterPro" id="IPR033640">
    <property type="entry name" value="FAR_C"/>
</dbReference>
<evidence type="ECO:0000256" key="4">
    <source>
        <dbReference type="ARBA" id="ARBA00022692"/>
    </source>
</evidence>
<dbReference type="GO" id="GO:0035336">
    <property type="term" value="P:long-chain fatty-acyl-CoA metabolic process"/>
    <property type="evidence" value="ECO:0007669"/>
    <property type="project" value="TreeGrafter"/>
</dbReference>
<evidence type="ECO:0000256" key="8">
    <source>
        <dbReference type="ARBA" id="ARBA00023136"/>
    </source>
</evidence>
<dbReference type="InterPro" id="IPR013120">
    <property type="entry name" value="FAR_NAD-bd"/>
</dbReference>
<dbReference type="InterPro" id="IPR036291">
    <property type="entry name" value="NAD(P)-bd_dom_sf"/>
</dbReference>
<dbReference type="GO" id="GO:0080019">
    <property type="term" value="F:alcohol-forming very long-chain fatty acyl-CoA reductase activity"/>
    <property type="evidence" value="ECO:0007669"/>
    <property type="project" value="InterPro"/>
</dbReference>
<keyword evidence="4" id="KW-0812">Transmembrane</keyword>
<dbReference type="InterPro" id="IPR026055">
    <property type="entry name" value="FAR"/>
</dbReference>
<keyword evidence="7 10" id="KW-0443">Lipid metabolism</keyword>
<keyword evidence="3 10" id="KW-0444">Lipid biosynthesis</keyword>
<feature type="domain" description="Thioester reductase (TE)" evidence="12">
    <location>
        <begin position="43"/>
        <end position="315"/>
    </location>
</feature>
<dbReference type="Gene3D" id="3.40.50.720">
    <property type="entry name" value="NAD(P)-binding Rossmann-like Domain"/>
    <property type="match status" value="1"/>
</dbReference>
<dbReference type="GO" id="GO:0102965">
    <property type="term" value="F:alcohol-forming long-chain fatty acyl-CoA reductase activity"/>
    <property type="evidence" value="ECO:0007669"/>
    <property type="project" value="UniProtKB-EC"/>
</dbReference>
<evidence type="ECO:0000259" key="11">
    <source>
        <dbReference type="Pfam" id="PF03015"/>
    </source>
</evidence>
<accession>A0A336M7Y8</accession>